<dbReference type="Proteomes" id="UP000315295">
    <property type="component" value="Unassembled WGS sequence"/>
</dbReference>
<organism evidence="1 2">
    <name type="scientific">Malus baccata</name>
    <name type="common">Siberian crab apple</name>
    <name type="synonym">Pyrus baccata</name>
    <dbReference type="NCBI Taxonomy" id="106549"/>
    <lineage>
        <taxon>Eukaryota</taxon>
        <taxon>Viridiplantae</taxon>
        <taxon>Streptophyta</taxon>
        <taxon>Embryophyta</taxon>
        <taxon>Tracheophyta</taxon>
        <taxon>Spermatophyta</taxon>
        <taxon>Magnoliopsida</taxon>
        <taxon>eudicotyledons</taxon>
        <taxon>Gunneridae</taxon>
        <taxon>Pentapetalae</taxon>
        <taxon>rosids</taxon>
        <taxon>fabids</taxon>
        <taxon>Rosales</taxon>
        <taxon>Rosaceae</taxon>
        <taxon>Amygdaloideae</taxon>
        <taxon>Maleae</taxon>
        <taxon>Malus</taxon>
    </lineage>
</organism>
<comment type="caution">
    <text evidence="1">The sequence shown here is derived from an EMBL/GenBank/DDBJ whole genome shotgun (WGS) entry which is preliminary data.</text>
</comment>
<evidence type="ECO:0000313" key="2">
    <source>
        <dbReference type="Proteomes" id="UP000315295"/>
    </source>
</evidence>
<dbReference type="AlphaFoldDB" id="A0A540M488"/>
<reference evidence="1 2" key="1">
    <citation type="journal article" date="2019" name="G3 (Bethesda)">
        <title>Sequencing of a Wild Apple (Malus baccata) Genome Unravels the Differences Between Cultivated and Wild Apple Species Regarding Disease Resistance and Cold Tolerance.</title>
        <authorList>
            <person name="Chen X."/>
        </authorList>
    </citation>
    <scope>NUCLEOTIDE SEQUENCE [LARGE SCALE GENOMIC DNA]</scope>
    <source>
        <strain evidence="2">cv. Shandingzi</strain>
        <tissue evidence="1">Leaves</tissue>
    </source>
</reference>
<accession>A0A540M488</accession>
<name>A0A540M488_MALBA</name>
<evidence type="ECO:0000313" key="1">
    <source>
        <dbReference type="EMBL" id="TQD93551.1"/>
    </source>
</evidence>
<gene>
    <name evidence="1" type="ORF">C1H46_020822</name>
</gene>
<dbReference type="EMBL" id="VIEB01000364">
    <property type="protein sequence ID" value="TQD93551.1"/>
    <property type="molecule type" value="Genomic_DNA"/>
</dbReference>
<sequence length="95" mass="11336">MGIWGEVEYEYLLTTHCDCTRIDCTSSEPMVVVLLLLGFRIKRMKVGLSVWVWVGVQHKEEEDEGRMRENDEHWGVYEGGGRWWLRTEKRGYQRE</sequence>
<proteinExistence type="predicted"/>
<keyword evidence="2" id="KW-1185">Reference proteome</keyword>
<protein>
    <submittedName>
        <fullName evidence="1">Uncharacterized protein</fullName>
    </submittedName>
</protein>